<evidence type="ECO:0000313" key="2">
    <source>
        <dbReference type="Proteomes" id="UP000033651"/>
    </source>
</evidence>
<keyword evidence="2" id="KW-1185">Reference proteome</keyword>
<dbReference type="EMBL" id="JZRB01000016">
    <property type="protein sequence ID" value="KJV35351.1"/>
    <property type="molecule type" value="Genomic_DNA"/>
</dbReference>
<reference evidence="1 2" key="1">
    <citation type="submission" date="2015-03" db="EMBL/GenBank/DDBJ databases">
        <title>Draft genome sequence of Luteibacter yeojuensis strain SU11.</title>
        <authorList>
            <person name="Sulaiman J."/>
            <person name="Priya K."/>
            <person name="Chan K.-G."/>
        </authorList>
    </citation>
    <scope>NUCLEOTIDE SEQUENCE [LARGE SCALE GENOMIC DNA]</scope>
    <source>
        <strain evidence="1 2">SU11</strain>
    </source>
</reference>
<gene>
    <name evidence="1" type="ORF">VI08_08690</name>
</gene>
<comment type="caution">
    <text evidence="1">The sequence shown here is derived from an EMBL/GenBank/DDBJ whole genome shotgun (WGS) entry which is preliminary data.</text>
</comment>
<dbReference type="RefSeq" id="WP_045829165.1">
    <property type="nucleotide sequence ID" value="NZ_JZRB01000016.1"/>
</dbReference>
<evidence type="ECO:0000313" key="1">
    <source>
        <dbReference type="EMBL" id="KJV35351.1"/>
    </source>
</evidence>
<proteinExistence type="predicted"/>
<dbReference type="PATRIC" id="fig|345309.4.peg.954"/>
<sequence length="1090" mass="117051">MEQAPPQAPPAHTQPAEQAAIAAIARIAGFDAWLGELQQGLPPFAAQPAPGEAAAFADAMGRWWRTPVDAGPGTTPQPRHAVLARRIGQLMRDEAALQALDGTLARDAVHAVRRFVRDPMGTGIHAHQPIIGGHALAGVVAITDDEWPGHVLLFTPAQGWLVFATMDDAATHVADWAQRWFAIDRLPPGLAAGDAGFHPAPVLLRPIQGEALAMLAHGVTTLQARAVAHAWQASPAGQAGDAISAALRLDTLFDIAALLDHREQRLVDRLLRDRLAQAPAAVAADWRRAAGDYALRLAEGPGRPAAGRRLPFDAWLRAALGQRLRAHGIDSDPARLVVERHRVLALPDTDGIEGGPPLTHAAHIDDTGLVELAMANIGAYDGYEYALRDGTRRLALDSASLRAMVRGLDAPNGYRGYVTEVLSTSPSGAVAKAEAMGLFAARMALAAETARLGYFVPAMPPGFIDDHAFRGYAWLRAVLDSPVAAGRAQVEGHEVVASQVTYKGTPVRDLLMVSVAQKNAVPRIVLYTPDAPDGRAVREYADQAEAARAFFQNRMFESWLLERLPAEDGDGGRFRIDYGTRTAQFVFSMGGDGSRPGERFASVDIAGDIFAANYDAGMHLLARHAVAGSRTAQDADVLPWLPELTLEGVARAATAVLGAPAIAAWQAEEAIRAGDYRAAFVHATGAYVGALDVVAPALRARRATLPAFARTARPGRPARVVTVARAAADAGRAVEVPVPFAARPFDAAYLARKVGVPAHPPGPDGIHRLDAGATTGTYIARDGSMYRVHRPDAQGPWRLMAPNGDPSRYGPPVAYGEGGWHMARVGLAGGAPANPRVADVGVGVLDFLDGYRREMAELQSLDGVQLHHVASTLRASQHSDRSAKRIIEQVRTGGQLSEADRGAWQAAVLAGQRARWPAAAPDPVAGWHLQPIERSQWPARVYHYTRANRYAVFRGSRLSLWQSRADPNRGPAGLYTTTLGPERSDDVIARVMRGDLLTRFMSPSEMADMRAVHVEIQLHRLRDEMWPDGRYRYNVYSVTNRGHETYVILPSAPPPRPPASDVSPRVDVSLGEIVLHPGMFGVGQRPAPPR</sequence>
<dbReference type="AlphaFoldDB" id="A0A0F3KW15"/>
<name>A0A0F3KW15_9GAMM</name>
<organism evidence="1 2">
    <name type="scientific">Luteibacter yeojuensis</name>
    <dbReference type="NCBI Taxonomy" id="345309"/>
    <lineage>
        <taxon>Bacteria</taxon>
        <taxon>Pseudomonadati</taxon>
        <taxon>Pseudomonadota</taxon>
        <taxon>Gammaproteobacteria</taxon>
        <taxon>Lysobacterales</taxon>
        <taxon>Rhodanobacteraceae</taxon>
        <taxon>Luteibacter</taxon>
    </lineage>
</organism>
<dbReference type="OrthoDB" id="7011165at2"/>
<accession>A0A0F3KW15</accession>
<dbReference type="Proteomes" id="UP000033651">
    <property type="component" value="Unassembled WGS sequence"/>
</dbReference>
<protein>
    <submittedName>
        <fullName evidence="1">Uncharacterized protein</fullName>
    </submittedName>
</protein>